<evidence type="ECO:0000313" key="3">
    <source>
        <dbReference type="Proteomes" id="UP000275048"/>
    </source>
</evidence>
<comment type="caution">
    <text evidence="2">The sequence shown here is derived from an EMBL/GenBank/DDBJ whole genome shotgun (WGS) entry which is preliminary data.</text>
</comment>
<keyword evidence="1" id="KW-0472">Membrane</keyword>
<dbReference type="Proteomes" id="UP000275048">
    <property type="component" value="Unassembled WGS sequence"/>
</dbReference>
<feature type="transmembrane region" description="Helical" evidence="1">
    <location>
        <begin position="77"/>
        <end position="96"/>
    </location>
</feature>
<name>A0A3M8AIN3_9MICO</name>
<keyword evidence="3" id="KW-1185">Reference proteome</keyword>
<feature type="transmembrane region" description="Helical" evidence="1">
    <location>
        <begin position="44"/>
        <end position="65"/>
    </location>
</feature>
<evidence type="ECO:0000256" key="1">
    <source>
        <dbReference type="SAM" id="Phobius"/>
    </source>
</evidence>
<keyword evidence="1" id="KW-0812">Transmembrane</keyword>
<gene>
    <name evidence="2" type="ORF">EDM22_04885</name>
</gene>
<sequence length="101" mass="11522">MYVFFLGVLLPAFIAFARWFDIALENTRFGEELMRSPTEFLTDITLQVTALVIALSTGALGAIWFRERRRGRRFTWIGYFIAAALTLLSANLYVLFGLHPS</sequence>
<organism evidence="2 3">
    <name type="scientific">Agromyces tardus</name>
    <dbReference type="NCBI Taxonomy" id="2583849"/>
    <lineage>
        <taxon>Bacteria</taxon>
        <taxon>Bacillati</taxon>
        <taxon>Actinomycetota</taxon>
        <taxon>Actinomycetes</taxon>
        <taxon>Micrococcales</taxon>
        <taxon>Microbacteriaceae</taxon>
        <taxon>Agromyces</taxon>
    </lineage>
</organism>
<evidence type="ECO:0000313" key="2">
    <source>
        <dbReference type="EMBL" id="RNB51038.1"/>
    </source>
</evidence>
<reference evidence="2 3" key="1">
    <citation type="submission" date="2018-10" db="EMBL/GenBank/DDBJ databases">
        <title>Isolation, diversity and antibacterial activity of antinobacteria from the wheat rhizosphere soil.</title>
        <authorList>
            <person name="Sun T."/>
        </authorList>
    </citation>
    <scope>NUCLEOTIDE SEQUENCE [LARGE SCALE GENOMIC DNA]</scope>
    <source>
        <strain evidence="2 3">SJ-23</strain>
    </source>
</reference>
<dbReference type="EMBL" id="RHHB01000005">
    <property type="protein sequence ID" value="RNB51038.1"/>
    <property type="molecule type" value="Genomic_DNA"/>
</dbReference>
<proteinExistence type="predicted"/>
<accession>A0A3M8AIN3</accession>
<dbReference type="RefSeq" id="WP_122935951.1">
    <property type="nucleotide sequence ID" value="NZ_JBHSNT010000008.1"/>
</dbReference>
<protein>
    <submittedName>
        <fullName evidence="2">Uncharacterized protein</fullName>
    </submittedName>
</protein>
<dbReference type="AlphaFoldDB" id="A0A3M8AIN3"/>
<keyword evidence="1" id="KW-1133">Transmembrane helix</keyword>